<dbReference type="VEuPathDB" id="FungiDB:QG37_06184"/>
<evidence type="ECO:0000313" key="2">
    <source>
        <dbReference type="Proteomes" id="UP000037122"/>
    </source>
</evidence>
<accession>A0A0L0NUR3</accession>
<dbReference type="EMBL" id="LGST01000041">
    <property type="protein sequence ID" value="KND97773.1"/>
    <property type="molecule type" value="Genomic_DNA"/>
</dbReference>
<dbReference type="AlphaFoldDB" id="A0A0L0NUR3"/>
<name>A0A0L0NUR3_CANAR</name>
<evidence type="ECO:0000313" key="1">
    <source>
        <dbReference type="EMBL" id="KND97773.1"/>
    </source>
</evidence>
<reference evidence="2" key="1">
    <citation type="journal article" date="2015" name="BMC Genomics">
        <title>Draft genome of a commonly misdiagnosed multidrug resistant pathogen Candida auris.</title>
        <authorList>
            <person name="Chatterjee S."/>
            <person name="Alampalli S.V."/>
            <person name="Nageshan R.K."/>
            <person name="Chettiar S.T."/>
            <person name="Joshi S."/>
            <person name="Tatu U.S."/>
        </authorList>
    </citation>
    <scope>NUCLEOTIDE SEQUENCE [LARGE SCALE GENOMIC DNA]</scope>
    <source>
        <strain evidence="2">6684</strain>
    </source>
</reference>
<proteinExistence type="predicted"/>
<protein>
    <submittedName>
        <fullName evidence="1">Uncharacterized protein</fullName>
    </submittedName>
</protein>
<gene>
    <name evidence="1" type="ORF">QG37_06184</name>
</gene>
<sequence length="60" mass="6583">MAVPPSLIGSFSQPFKKSLKETVDRLKATIQIPFFGSHLVGPDITIPVKIMLQQSFKGVL</sequence>
<dbReference type="Proteomes" id="UP000037122">
    <property type="component" value="Unassembled WGS sequence"/>
</dbReference>
<organism evidence="1 2">
    <name type="scientific">Candidozyma auris</name>
    <name type="common">Yeast</name>
    <name type="synonym">Candida auris</name>
    <dbReference type="NCBI Taxonomy" id="498019"/>
    <lineage>
        <taxon>Eukaryota</taxon>
        <taxon>Fungi</taxon>
        <taxon>Dikarya</taxon>
        <taxon>Ascomycota</taxon>
        <taxon>Saccharomycotina</taxon>
        <taxon>Pichiomycetes</taxon>
        <taxon>Metschnikowiaceae</taxon>
        <taxon>Candidozyma</taxon>
    </lineage>
</organism>
<comment type="caution">
    <text evidence="1">The sequence shown here is derived from an EMBL/GenBank/DDBJ whole genome shotgun (WGS) entry which is preliminary data.</text>
</comment>